<gene>
    <name evidence="1" type="ORF">GON05_34250</name>
</gene>
<dbReference type="RefSeq" id="WP_157325984.1">
    <property type="nucleotide sequence ID" value="NZ_WSEM01000036.1"/>
</dbReference>
<organism evidence="1 2">
    <name type="scientific">Paenibacillus anseongense</name>
    <dbReference type="NCBI Taxonomy" id="2682845"/>
    <lineage>
        <taxon>Bacteria</taxon>
        <taxon>Bacillati</taxon>
        <taxon>Bacillota</taxon>
        <taxon>Bacilli</taxon>
        <taxon>Bacillales</taxon>
        <taxon>Paenibacillaceae</taxon>
        <taxon>Paenibacillus</taxon>
    </lineage>
</organism>
<evidence type="ECO:0000313" key="2">
    <source>
        <dbReference type="Proteomes" id="UP000467637"/>
    </source>
</evidence>
<keyword evidence="2" id="KW-1185">Reference proteome</keyword>
<dbReference type="InterPro" id="IPR045397">
    <property type="entry name" value="TumE-like"/>
</dbReference>
<comment type="caution">
    <text evidence="1">The sequence shown here is derived from an EMBL/GenBank/DDBJ whole genome shotgun (WGS) entry which is preliminary data.</text>
</comment>
<dbReference type="EMBL" id="WSEM01000036">
    <property type="protein sequence ID" value="MVQ39663.1"/>
    <property type="molecule type" value="Genomic_DNA"/>
</dbReference>
<dbReference type="Pfam" id="PF20126">
    <property type="entry name" value="TumE"/>
    <property type="match status" value="1"/>
</dbReference>
<proteinExistence type="predicted"/>
<reference evidence="1 2" key="1">
    <citation type="submission" date="2019-12" db="EMBL/GenBank/DDBJ databases">
        <authorList>
            <person name="Huq M.A."/>
        </authorList>
    </citation>
    <scope>NUCLEOTIDE SEQUENCE [LARGE SCALE GENOMIC DNA]</scope>
    <source>
        <strain evidence="1 2">MAH-34</strain>
    </source>
</reference>
<name>A0ABW9UIG8_9BACL</name>
<accession>A0ABW9UIG8</accession>
<sequence>MASVTNLLFLSDVGSLHMNFPEVVLSANLKPGSSAKTQKFTLKLTFSNSFLECEERGTFNGDLLEYFYNWYNEDNSLIMKFHYHEHPTGTDVTTIKQFDPLHIHKKQDQFDNEGKVHDHSPFQSLDDILNFLHMLSIVEKYKK</sequence>
<protein>
    <submittedName>
        <fullName evidence="1">Uncharacterized protein</fullName>
    </submittedName>
</protein>
<evidence type="ECO:0000313" key="1">
    <source>
        <dbReference type="EMBL" id="MVQ39663.1"/>
    </source>
</evidence>
<dbReference type="Proteomes" id="UP000467637">
    <property type="component" value="Unassembled WGS sequence"/>
</dbReference>